<protein>
    <recommendedName>
        <fullName evidence="10">Cytochrome b561 domain-containing protein</fullName>
    </recommendedName>
</protein>
<feature type="domain" description="Cytochrome b561" evidence="10">
    <location>
        <begin position="88"/>
        <end position="222"/>
    </location>
</feature>
<keyword evidence="2" id="KW-0813">Transport</keyword>
<evidence type="ECO:0000256" key="4">
    <source>
        <dbReference type="ARBA" id="ARBA00022982"/>
    </source>
</evidence>
<evidence type="ECO:0000313" key="12">
    <source>
        <dbReference type="Proteomes" id="UP001303115"/>
    </source>
</evidence>
<evidence type="ECO:0000256" key="9">
    <source>
        <dbReference type="SAM" id="SignalP"/>
    </source>
</evidence>
<evidence type="ECO:0000256" key="3">
    <source>
        <dbReference type="ARBA" id="ARBA00022692"/>
    </source>
</evidence>
<keyword evidence="6 8" id="KW-0472">Membrane</keyword>
<keyword evidence="5 8" id="KW-1133">Transmembrane helix</keyword>
<feature type="chain" id="PRO_5042819465" description="Cytochrome b561 domain-containing protein" evidence="9">
    <location>
        <begin position="22"/>
        <end position="277"/>
    </location>
</feature>
<dbReference type="PANTHER" id="PTHR47797:SF1">
    <property type="entry name" value="CYTOCHROME B561 DOMAIN-CONTAINING PROTEIN-RELATED"/>
    <property type="match status" value="1"/>
</dbReference>
<keyword evidence="12" id="KW-1185">Reference proteome</keyword>
<feature type="compositionally biased region" description="Gly residues" evidence="7">
    <location>
        <begin position="51"/>
        <end position="67"/>
    </location>
</feature>
<dbReference type="SMART" id="SM00665">
    <property type="entry name" value="B561"/>
    <property type="match status" value="1"/>
</dbReference>
<dbReference type="EMBL" id="MU854503">
    <property type="protein sequence ID" value="KAK4033911.1"/>
    <property type="molecule type" value="Genomic_DNA"/>
</dbReference>
<organism evidence="11 12">
    <name type="scientific">Parachaetomium inaequale</name>
    <dbReference type="NCBI Taxonomy" id="2588326"/>
    <lineage>
        <taxon>Eukaryota</taxon>
        <taxon>Fungi</taxon>
        <taxon>Dikarya</taxon>
        <taxon>Ascomycota</taxon>
        <taxon>Pezizomycotina</taxon>
        <taxon>Sordariomycetes</taxon>
        <taxon>Sordariomycetidae</taxon>
        <taxon>Sordariales</taxon>
        <taxon>Chaetomiaceae</taxon>
        <taxon>Parachaetomium</taxon>
    </lineage>
</organism>
<gene>
    <name evidence="11" type="ORF">C8A01DRAFT_49577</name>
</gene>
<evidence type="ECO:0000256" key="8">
    <source>
        <dbReference type="SAM" id="Phobius"/>
    </source>
</evidence>
<evidence type="ECO:0000256" key="2">
    <source>
        <dbReference type="ARBA" id="ARBA00022448"/>
    </source>
</evidence>
<dbReference type="Gene3D" id="1.20.120.1770">
    <property type="match status" value="1"/>
</dbReference>
<feature type="transmembrane region" description="Helical" evidence="8">
    <location>
        <begin position="233"/>
        <end position="253"/>
    </location>
</feature>
<comment type="caution">
    <text evidence="11">The sequence shown here is derived from an EMBL/GenBank/DDBJ whole genome shotgun (WGS) entry which is preliminary data.</text>
</comment>
<dbReference type="Proteomes" id="UP001303115">
    <property type="component" value="Unassembled WGS sequence"/>
</dbReference>
<feature type="transmembrane region" description="Helical" evidence="8">
    <location>
        <begin position="164"/>
        <end position="185"/>
    </location>
</feature>
<dbReference type="AlphaFoldDB" id="A0AAN6SMJ0"/>
<keyword evidence="3 8" id="KW-0812">Transmembrane</keyword>
<sequence>MNAILARAALALLGKPAPLLAPPLGGTLAGAVQAQQFGGFNGNGDPSGSASGSGSGSGPSGSSGSPGSGFSSFGANANLAAAARTRATHGILAAVTMVVLFPLGAIMVRVLPAGRIALWTHGLIQMAAVCALVAAAALGVEIVMEVNEGAGDRINLLDDNRVMSHFIIGLVVMTLLLVQPFLAAIHHVEFKETGKRHAASYAHLFNGRVCITLGIANGGLGLWLAGAPDKYKIAYVVAAVATWTLWMLTAVWTERQLWKKSGKTWRRRKLREGDVAF</sequence>
<evidence type="ECO:0000256" key="7">
    <source>
        <dbReference type="SAM" id="MobiDB-lite"/>
    </source>
</evidence>
<evidence type="ECO:0000313" key="11">
    <source>
        <dbReference type="EMBL" id="KAK4033911.1"/>
    </source>
</evidence>
<keyword evidence="9" id="KW-0732">Signal</keyword>
<dbReference type="GO" id="GO:0016020">
    <property type="term" value="C:membrane"/>
    <property type="evidence" value="ECO:0007669"/>
    <property type="project" value="UniProtKB-SubCell"/>
</dbReference>
<evidence type="ECO:0000256" key="1">
    <source>
        <dbReference type="ARBA" id="ARBA00004370"/>
    </source>
</evidence>
<reference evidence="12" key="1">
    <citation type="journal article" date="2023" name="Mol. Phylogenet. Evol.">
        <title>Genome-scale phylogeny and comparative genomics of the fungal order Sordariales.</title>
        <authorList>
            <person name="Hensen N."/>
            <person name="Bonometti L."/>
            <person name="Westerberg I."/>
            <person name="Brannstrom I.O."/>
            <person name="Guillou S."/>
            <person name="Cros-Aarteil S."/>
            <person name="Calhoun S."/>
            <person name="Haridas S."/>
            <person name="Kuo A."/>
            <person name="Mondo S."/>
            <person name="Pangilinan J."/>
            <person name="Riley R."/>
            <person name="LaButti K."/>
            <person name="Andreopoulos B."/>
            <person name="Lipzen A."/>
            <person name="Chen C."/>
            <person name="Yan M."/>
            <person name="Daum C."/>
            <person name="Ng V."/>
            <person name="Clum A."/>
            <person name="Steindorff A."/>
            <person name="Ohm R.A."/>
            <person name="Martin F."/>
            <person name="Silar P."/>
            <person name="Natvig D.O."/>
            <person name="Lalanne C."/>
            <person name="Gautier V."/>
            <person name="Ament-Velasquez S.L."/>
            <person name="Kruys A."/>
            <person name="Hutchinson M.I."/>
            <person name="Powell A.J."/>
            <person name="Barry K."/>
            <person name="Miller A.N."/>
            <person name="Grigoriev I.V."/>
            <person name="Debuchy R."/>
            <person name="Gladieux P."/>
            <person name="Hiltunen Thoren M."/>
            <person name="Johannesson H."/>
        </authorList>
    </citation>
    <scope>NUCLEOTIDE SEQUENCE [LARGE SCALE GENOMIC DNA]</scope>
    <source>
        <strain evidence="12">CBS 284.82</strain>
    </source>
</reference>
<feature type="transmembrane region" description="Helical" evidence="8">
    <location>
        <begin position="205"/>
        <end position="227"/>
    </location>
</feature>
<name>A0AAN6SMJ0_9PEZI</name>
<accession>A0AAN6SMJ0</accession>
<evidence type="ECO:0000256" key="5">
    <source>
        <dbReference type="ARBA" id="ARBA00022989"/>
    </source>
</evidence>
<comment type="subcellular location">
    <subcellularLocation>
        <location evidence="1">Membrane</location>
    </subcellularLocation>
</comment>
<keyword evidence="4" id="KW-0249">Electron transport</keyword>
<dbReference type="CDD" id="cd08760">
    <property type="entry name" value="Cyt_b561_FRRS1_like"/>
    <property type="match status" value="1"/>
</dbReference>
<dbReference type="PANTHER" id="PTHR47797">
    <property type="entry name" value="DEHYDROGENASE, PUTATIVE (AFU_ORTHOLOGUE AFUA_8G05805)-RELATED"/>
    <property type="match status" value="1"/>
</dbReference>
<proteinExistence type="predicted"/>
<feature type="transmembrane region" description="Helical" evidence="8">
    <location>
        <begin position="91"/>
        <end position="111"/>
    </location>
</feature>
<dbReference type="InterPro" id="IPR006593">
    <property type="entry name" value="Cyt_b561/ferric_Rdtase_TM"/>
</dbReference>
<evidence type="ECO:0000259" key="10">
    <source>
        <dbReference type="SMART" id="SM00665"/>
    </source>
</evidence>
<feature type="region of interest" description="Disordered" evidence="7">
    <location>
        <begin position="43"/>
        <end position="67"/>
    </location>
</feature>
<feature type="signal peptide" evidence="9">
    <location>
        <begin position="1"/>
        <end position="21"/>
    </location>
</feature>
<evidence type="ECO:0000256" key="6">
    <source>
        <dbReference type="ARBA" id="ARBA00023136"/>
    </source>
</evidence>
<feature type="transmembrane region" description="Helical" evidence="8">
    <location>
        <begin position="123"/>
        <end position="144"/>
    </location>
</feature>